<feature type="compositionally biased region" description="Acidic residues" evidence="1">
    <location>
        <begin position="256"/>
        <end position="266"/>
    </location>
</feature>
<keyword evidence="2" id="KW-1133">Transmembrane helix</keyword>
<feature type="compositionally biased region" description="Low complexity" evidence="1">
    <location>
        <begin position="85"/>
        <end position="94"/>
    </location>
</feature>
<dbReference type="PANTHER" id="PTHR37848:SF1">
    <property type="entry name" value="SUN DOMAIN-CONTAINING PROTEIN"/>
    <property type="match status" value="1"/>
</dbReference>
<sequence>MFKPSNNKKGDSSPLLRPDADAVSLHSTHADSGFGGSSSSSRNRHAAFLDADDDAPELFLDSDDLPPLYSDVVGEDDEAADGEHQPQSQGQNANGNGGRSSGAPGVGRFRYPTTIVGEPQKWRYDMMPNWGGGSNTVDENTRRLVDMVEAWAQIPPRPYVQLRGTHCETVNKDGKKETREVVDFDVKVELTPYLYSDVRSYESWRTVRLPGNHDKVRRGTVFKCKEPTASGPPRLGDEEQQVPALAAGDNGNDNGSDNDNDNDNGDGEAGPTLEDWCRRYCADPAKLRAFQLKRRMTGFDYERVRSMMNALVRRTNYQGGLQVLFPVDEVGHVFYSQHRFNRWRLSRWIQALCVLTLTILFTWPYLFFATKRYEVISVDWPFSRTYRDGHKYYISLKEDQWYNMWARAITNGVLSKRQGTLDQEDLRQSEGAPPTLQSTGNTTVDGALGFVRAGINAMNQVNRQRGWGGNC</sequence>
<gene>
    <name evidence="3" type="ORF">SCUCBS95973_004415</name>
</gene>
<accession>A0ABP0BP37</accession>
<evidence type="ECO:0008006" key="5">
    <source>
        <dbReference type="Google" id="ProtNLM"/>
    </source>
</evidence>
<comment type="caution">
    <text evidence="3">The sequence shown here is derived from an EMBL/GenBank/DDBJ whole genome shotgun (WGS) entry which is preliminary data.</text>
</comment>
<keyword evidence="2" id="KW-0472">Membrane</keyword>
<evidence type="ECO:0000313" key="3">
    <source>
        <dbReference type="EMBL" id="CAK7221205.1"/>
    </source>
</evidence>
<protein>
    <recommendedName>
        <fullName evidence="5">Abc transporter</fullName>
    </recommendedName>
</protein>
<keyword evidence="2" id="KW-0812">Transmembrane</keyword>
<feature type="region of interest" description="Disordered" evidence="1">
    <location>
        <begin position="1"/>
        <end position="111"/>
    </location>
</feature>
<proteinExistence type="predicted"/>
<feature type="compositionally biased region" description="Acidic residues" evidence="1">
    <location>
        <begin position="50"/>
        <end position="64"/>
    </location>
</feature>
<feature type="transmembrane region" description="Helical" evidence="2">
    <location>
        <begin position="348"/>
        <end position="368"/>
    </location>
</feature>
<evidence type="ECO:0000256" key="2">
    <source>
        <dbReference type="SAM" id="Phobius"/>
    </source>
</evidence>
<dbReference type="EMBL" id="CAWUHB010000022">
    <property type="protein sequence ID" value="CAK7221205.1"/>
    <property type="molecule type" value="Genomic_DNA"/>
</dbReference>
<feature type="region of interest" description="Disordered" evidence="1">
    <location>
        <begin position="245"/>
        <end position="269"/>
    </location>
</feature>
<organism evidence="3 4">
    <name type="scientific">Sporothrix curviconia</name>
    <dbReference type="NCBI Taxonomy" id="1260050"/>
    <lineage>
        <taxon>Eukaryota</taxon>
        <taxon>Fungi</taxon>
        <taxon>Dikarya</taxon>
        <taxon>Ascomycota</taxon>
        <taxon>Pezizomycotina</taxon>
        <taxon>Sordariomycetes</taxon>
        <taxon>Sordariomycetidae</taxon>
        <taxon>Ophiostomatales</taxon>
        <taxon>Ophiostomataceae</taxon>
        <taxon>Sporothrix</taxon>
    </lineage>
</organism>
<evidence type="ECO:0000313" key="4">
    <source>
        <dbReference type="Proteomes" id="UP001642405"/>
    </source>
</evidence>
<dbReference type="Proteomes" id="UP001642405">
    <property type="component" value="Unassembled WGS sequence"/>
</dbReference>
<name>A0ABP0BP37_9PEZI</name>
<reference evidence="3 4" key="1">
    <citation type="submission" date="2024-01" db="EMBL/GenBank/DDBJ databases">
        <authorList>
            <person name="Allen C."/>
            <person name="Tagirdzhanova G."/>
        </authorList>
    </citation>
    <scope>NUCLEOTIDE SEQUENCE [LARGE SCALE GENOMIC DNA]</scope>
</reference>
<dbReference type="PANTHER" id="PTHR37848">
    <property type="entry name" value="EXPRESSED PROTEIN"/>
    <property type="match status" value="1"/>
</dbReference>
<evidence type="ECO:0000256" key="1">
    <source>
        <dbReference type="SAM" id="MobiDB-lite"/>
    </source>
</evidence>
<keyword evidence="4" id="KW-1185">Reference proteome</keyword>